<evidence type="ECO:0000256" key="3">
    <source>
        <dbReference type="ARBA" id="ARBA00022723"/>
    </source>
</evidence>
<dbReference type="PANTHER" id="PTHR45933">
    <property type="entry name" value="PROTEIN C2-DOMAIN ABA-RELATED 4"/>
    <property type="match status" value="1"/>
</dbReference>
<evidence type="ECO:0000256" key="4">
    <source>
        <dbReference type="ARBA" id="ARBA00022837"/>
    </source>
</evidence>
<evidence type="ECO:0000256" key="5">
    <source>
        <dbReference type="ARBA" id="ARBA00023121"/>
    </source>
</evidence>
<sequence>MYSWENVSDKNTFSRGDKMGDAEIHIHPFVEAVKMNLSDIPNDTIITTVKLNRKNCSADESAMVRKEGKVVQDIILRLRNVETGELELQLLWIVPCPVLQAYRPTYVFLQKLQ</sequence>
<dbReference type="GO" id="GO:0016020">
    <property type="term" value="C:membrane"/>
    <property type="evidence" value="ECO:0007669"/>
    <property type="project" value="UniProtKB-SubCell"/>
</dbReference>
<dbReference type="Gramene" id="Ma08_t03460.1">
    <property type="protein sequence ID" value="Ma08_p03460.1"/>
    <property type="gene ID" value="Ma08_g03460"/>
</dbReference>
<dbReference type="Proteomes" id="UP000012960">
    <property type="component" value="Unplaced"/>
</dbReference>
<keyword evidence="6" id="KW-0472">Membrane</keyword>
<dbReference type="AlphaFoldDB" id="A0A804K2G1"/>
<dbReference type="EnsemblPlants" id="Ma08_t03460.1">
    <property type="protein sequence ID" value="Ma08_p03460.1"/>
    <property type="gene ID" value="Ma08_g03460"/>
</dbReference>
<comment type="subcellular location">
    <subcellularLocation>
        <location evidence="1">Membrane</location>
    </subcellularLocation>
</comment>
<keyword evidence="2" id="KW-0343">GTPase activation</keyword>
<dbReference type="PANTHER" id="PTHR45933:SF20">
    <property type="entry name" value="OS07G0108400 PROTEIN"/>
    <property type="match status" value="1"/>
</dbReference>
<reference evidence="7" key="1">
    <citation type="submission" date="2021-05" db="UniProtKB">
        <authorList>
            <consortium name="EnsemblPlants"/>
        </authorList>
    </citation>
    <scope>IDENTIFICATION</scope>
    <source>
        <strain evidence="7">subsp. malaccensis</strain>
    </source>
</reference>
<dbReference type="OMA" id="ELKWIDI"/>
<keyword evidence="3" id="KW-0479">Metal-binding</keyword>
<evidence type="ECO:0000256" key="2">
    <source>
        <dbReference type="ARBA" id="ARBA00022468"/>
    </source>
</evidence>
<keyword evidence="8" id="KW-1185">Reference proteome</keyword>
<keyword evidence="5" id="KW-0446">Lipid-binding</keyword>
<dbReference type="InParanoid" id="A0A804K2G1"/>
<dbReference type="GO" id="GO:0008289">
    <property type="term" value="F:lipid binding"/>
    <property type="evidence" value="ECO:0007669"/>
    <property type="project" value="UniProtKB-KW"/>
</dbReference>
<evidence type="ECO:0000256" key="1">
    <source>
        <dbReference type="ARBA" id="ARBA00004370"/>
    </source>
</evidence>
<name>A0A804K2G1_MUSAM</name>
<dbReference type="GO" id="GO:0005096">
    <property type="term" value="F:GTPase activator activity"/>
    <property type="evidence" value="ECO:0007669"/>
    <property type="project" value="UniProtKB-KW"/>
</dbReference>
<evidence type="ECO:0000313" key="8">
    <source>
        <dbReference type="Proteomes" id="UP000012960"/>
    </source>
</evidence>
<evidence type="ECO:0000256" key="6">
    <source>
        <dbReference type="ARBA" id="ARBA00023136"/>
    </source>
</evidence>
<proteinExistence type="predicted"/>
<dbReference type="GO" id="GO:0046872">
    <property type="term" value="F:metal ion binding"/>
    <property type="evidence" value="ECO:0007669"/>
    <property type="project" value="UniProtKB-KW"/>
</dbReference>
<evidence type="ECO:0000313" key="7">
    <source>
        <dbReference type="EnsemblPlants" id="Ma08_p03460.1"/>
    </source>
</evidence>
<organism evidence="7 8">
    <name type="scientific">Musa acuminata subsp. malaccensis</name>
    <name type="common">Wild banana</name>
    <name type="synonym">Musa malaccensis</name>
    <dbReference type="NCBI Taxonomy" id="214687"/>
    <lineage>
        <taxon>Eukaryota</taxon>
        <taxon>Viridiplantae</taxon>
        <taxon>Streptophyta</taxon>
        <taxon>Embryophyta</taxon>
        <taxon>Tracheophyta</taxon>
        <taxon>Spermatophyta</taxon>
        <taxon>Magnoliopsida</taxon>
        <taxon>Liliopsida</taxon>
        <taxon>Zingiberales</taxon>
        <taxon>Musaceae</taxon>
        <taxon>Musa</taxon>
    </lineage>
</organism>
<accession>A0A804K2G1</accession>
<dbReference type="InterPro" id="IPR044562">
    <property type="entry name" value="CAR1-11"/>
</dbReference>
<protein>
    <submittedName>
        <fullName evidence="7">Uncharacterized protein</fullName>
    </submittedName>
</protein>
<keyword evidence="4" id="KW-0106">Calcium</keyword>